<evidence type="ECO:0000256" key="6">
    <source>
        <dbReference type="ARBA" id="ARBA00023306"/>
    </source>
</evidence>
<comment type="subcellular location">
    <subcellularLocation>
        <location evidence="1">Nucleus</location>
    </subcellularLocation>
</comment>
<proteinExistence type="inferred from homology"/>
<dbReference type="AlphaFoldDB" id="A0AAW2QB00"/>
<dbReference type="SUPFAM" id="SSF57997">
    <property type="entry name" value="Tropomyosin"/>
    <property type="match status" value="1"/>
</dbReference>
<dbReference type="Gene3D" id="6.10.250.90">
    <property type="match status" value="1"/>
</dbReference>
<keyword evidence="5" id="KW-0539">Nucleus</keyword>
<dbReference type="GO" id="GO:0005635">
    <property type="term" value="C:nuclear envelope"/>
    <property type="evidence" value="ECO:0007669"/>
    <property type="project" value="TreeGrafter"/>
</dbReference>
<evidence type="ECO:0000256" key="3">
    <source>
        <dbReference type="ARBA" id="ARBA00022618"/>
    </source>
</evidence>
<evidence type="ECO:0000256" key="5">
    <source>
        <dbReference type="ARBA" id="ARBA00023242"/>
    </source>
</evidence>
<keyword evidence="6" id="KW-0131">Cell cycle</keyword>
<feature type="coiled-coil region" evidence="7">
    <location>
        <begin position="77"/>
        <end position="118"/>
    </location>
</feature>
<evidence type="ECO:0000256" key="7">
    <source>
        <dbReference type="SAM" id="Coils"/>
    </source>
</evidence>
<evidence type="ECO:0000256" key="2">
    <source>
        <dbReference type="ARBA" id="ARBA00008029"/>
    </source>
</evidence>
<dbReference type="GO" id="GO:0007094">
    <property type="term" value="P:mitotic spindle assembly checkpoint signaling"/>
    <property type="evidence" value="ECO:0007669"/>
    <property type="project" value="InterPro"/>
</dbReference>
<feature type="compositionally biased region" description="Polar residues" evidence="8">
    <location>
        <begin position="21"/>
        <end position="33"/>
    </location>
</feature>
<feature type="coiled-coil region" evidence="7">
    <location>
        <begin position="158"/>
        <end position="317"/>
    </location>
</feature>
<feature type="region of interest" description="Disordered" evidence="8">
    <location>
        <begin position="1"/>
        <end position="34"/>
    </location>
</feature>
<dbReference type="GO" id="GO:0072686">
    <property type="term" value="C:mitotic spindle"/>
    <property type="evidence" value="ECO:0007669"/>
    <property type="project" value="TreeGrafter"/>
</dbReference>
<protein>
    <submittedName>
        <fullName evidence="9">Mitotic spindle checkpoint protein MAD1</fullName>
    </submittedName>
</protein>
<evidence type="ECO:0000256" key="1">
    <source>
        <dbReference type="ARBA" id="ARBA00004123"/>
    </source>
</evidence>
<feature type="coiled-coil region" evidence="7">
    <location>
        <begin position="389"/>
        <end position="624"/>
    </location>
</feature>
<dbReference type="Gene3D" id="1.20.5.170">
    <property type="match status" value="1"/>
</dbReference>
<comment type="similarity">
    <text evidence="2">Belongs to the MAD1 family.</text>
</comment>
<evidence type="ECO:0000256" key="8">
    <source>
        <dbReference type="SAM" id="MobiDB-lite"/>
    </source>
</evidence>
<dbReference type="GO" id="GO:0051301">
    <property type="term" value="P:cell division"/>
    <property type="evidence" value="ECO:0007669"/>
    <property type="project" value="UniProtKB-KW"/>
</dbReference>
<dbReference type="Pfam" id="PF05557">
    <property type="entry name" value="MAD"/>
    <property type="match status" value="1"/>
</dbReference>
<dbReference type="PANTHER" id="PTHR23168:SF0">
    <property type="entry name" value="MITOTIC SPINDLE ASSEMBLY CHECKPOINT PROTEIN MAD1"/>
    <property type="match status" value="1"/>
</dbReference>
<dbReference type="EMBL" id="JACGWK010000003">
    <property type="protein sequence ID" value="KAL0364964.1"/>
    <property type="molecule type" value="Genomic_DNA"/>
</dbReference>
<keyword evidence="4" id="KW-0498">Mitosis</keyword>
<dbReference type="Gene3D" id="3.30.457.60">
    <property type="match status" value="1"/>
</dbReference>
<evidence type="ECO:0000256" key="4">
    <source>
        <dbReference type="ARBA" id="ARBA00022776"/>
    </source>
</evidence>
<sequence length="772" mass="88848">MILRTPPPRKRRADSQPPEDVNNNNAQSPSSNRELLVYEDLPVPEYSHDHSIPITSDQMLCTYQCRQMVKSEFFDALSSAEKQVHDYQSKFGALNEDLSNAEAERKKFREKFFNVEQELAAAKGREQMLQEQLRKEVDFSQEQLRKQIHSFSELEVKFQKEMDLRKKAESSAAKAEEKASLLEEKLSTLSESIDREKNRLQNELLQMRSESKLSVSRISADLERMECKATNAEKESALLREQLEELKKRLDECMQEKYELEKKSSIISPEVPSQDTNLLLKHLQEELRNYESEVREARKLKASHEDIELLKEKLYEEKSRRERTELDLLKLSDLQLNVKRLEDELCTWKSVVREIPGVSSADDILPKFAALQKEVVDSMMRAGDAQARMKEIQVSLDAASLDKQNAETEAAMAKERAESYKAEIKQLESVLGLITEERDRLKDVVKELKERTSLDSGTESVSGTIVQGLEASLAKKENYVTELENSLLEKKEINSRQQNEIKLLNERLANEARRVKMLEREGDRLRSEISLLESKLGHGDFSSANTKVLRMVNTLAVDNEAKQTIEALQNELQRTKEKLQAVEELKKQSSDAGTHVDSYIAGKIKQLKEQIATLEKREERYKTVFAERISVFRRACCELFGYKIVMDDHQRPDGIPVTRFTLHSIYALSDDEKLQFEYESGNTNIVVNDYTSQPEISRQRLSCDQLQKHLAVQIVLRIAEYDLSVQCTSMCCVVNVNDNDLRPHFSALLQHKSASRRPQVVCIIRTNLVPEV</sequence>
<dbReference type="GO" id="GO:0051315">
    <property type="term" value="P:attachment of mitotic spindle microtubules to kinetochore"/>
    <property type="evidence" value="ECO:0007669"/>
    <property type="project" value="TreeGrafter"/>
</dbReference>
<dbReference type="PANTHER" id="PTHR23168">
    <property type="entry name" value="MITOTIC SPINDLE ASSEMBLY CHECKPOINT PROTEIN MAD1 MITOTIC ARREST DEFICIENT-LIKE PROTEIN 1"/>
    <property type="match status" value="1"/>
</dbReference>
<comment type="caution">
    <text evidence="9">The sequence shown here is derived from an EMBL/GenBank/DDBJ whole genome shotgun (WGS) entry which is preliminary data.</text>
</comment>
<name>A0AAW2QB00_9LAMI</name>
<accession>A0AAW2QB00</accession>
<keyword evidence="3" id="KW-0132">Cell division</keyword>
<keyword evidence="7" id="KW-0175">Coiled coil</keyword>
<dbReference type="InterPro" id="IPR008672">
    <property type="entry name" value="Mad1"/>
</dbReference>
<reference evidence="9" key="2">
    <citation type="journal article" date="2024" name="Plant">
        <title>Genomic evolution and insights into agronomic trait innovations of Sesamum species.</title>
        <authorList>
            <person name="Miao H."/>
            <person name="Wang L."/>
            <person name="Qu L."/>
            <person name="Liu H."/>
            <person name="Sun Y."/>
            <person name="Le M."/>
            <person name="Wang Q."/>
            <person name="Wei S."/>
            <person name="Zheng Y."/>
            <person name="Lin W."/>
            <person name="Duan Y."/>
            <person name="Cao H."/>
            <person name="Xiong S."/>
            <person name="Wang X."/>
            <person name="Wei L."/>
            <person name="Li C."/>
            <person name="Ma Q."/>
            <person name="Ju M."/>
            <person name="Zhao R."/>
            <person name="Li G."/>
            <person name="Mu C."/>
            <person name="Tian Q."/>
            <person name="Mei H."/>
            <person name="Zhang T."/>
            <person name="Gao T."/>
            <person name="Zhang H."/>
        </authorList>
    </citation>
    <scope>NUCLEOTIDE SEQUENCE</scope>
    <source>
        <strain evidence="9">G01</strain>
    </source>
</reference>
<reference evidence="9" key="1">
    <citation type="submission" date="2020-06" db="EMBL/GenBank/DDBJ databases">
        <authorList>
            <person name="Li T."/>
            <person name="Hu X."/>
            <person name="Zhang T."/>
            <person name="Song X."/>
            <person name="Zhang H."/>
            <person name="Dai N."/>
            <person name="Sheng W."/>
            <person name="Hou X."/>
            <person name="Wei L."/>
        </authorList>
    </citation>
    <scope>NUCLEOTIDE SEQUENCE</scope>
    <source>
        <strain evidence="9">G01</strain>
        <tissue evidence="9">Leaf</tissue>
    </source>
</reference>
<gene>
    <name evidence="9" type="ORF">Sangu_0594000</name>
</gene>
<dbReference type="GO" id="GO:0000776">
    <property type="term" value="C:kinetochore"/>
    <property type="evidence" value="ECO:0007669"/>
    <property type="project" value="TreeGrafter"/>
</dbReference>
<dbReference type="SUPFAM" id="SSF75704">
    <property type="entry name" value="Mitotic arrest deficient-like 1, Mad1"/>
    <property type="match status" value="1"/>
</dbReference>
<evidence type="ECO:0000313" key="9">
    <source>
        <dbReference type="EMBL" id="KAL0364964.1"/>
    </source>
</evidence>
<organism evidence="9">
    <name type="scientific">Sesamum angustifolium</name>
    <dbReference type="NCBI Taxonomy" id="2727405"/>
    <lineage>
        <taxon>Eukaryota</taxon>
        <taxon>Viridiplantae</taxon>
        <taxon>Streptophyta</taxon>
        <taxon>Embryophyta</taxon>
        <taxon>Tracheophyta</taxon>
        <taxon>Spermatophyta</taxon>
        <taxon>Magnoliopsida</taxon>
        <taxon>eudicotyledons</taxon>
        <taxon>Gunneridae</taxon>
        <taxon>Pentapetalae</taxon>
        <taxon>asterids</taxon>
        <taxon>lamiids</taxon>
        <taxon>Lamiales</taxon>
        <taxon>Pedaliaceae</taxon>
        <taxon>Sesamum</taxon>
    </lineage>
</organism>